<accession>A0AAV4S6B0</accession>
<feature type="region of interest" description="Disordered" evidence="1">
    <location>
        <begin position="231"/>
        <end position="251"/>
    </location>
</feature>
<keyword evidence="3" id="KW-1185">Reference proteome</keyword>
<sequence length="330" mass="37629">MFLPSRSHQKSVTRRDFDPKPFDFYDHCLQNKPEEGQPTSIRGEKISTILSSLHEKGPLDEPSKIHTDYERSVNDTDCTFLRTMQAVDWKNPEPISKTMYETDFARKFPGYKTLMNDSHNNICRNIPQLDENFEKGDGPSLSNKNKMQAKLKTHSGKNDKCSSHPVCRQTAHIPKFQYSEPLLRDDFAQSSNKRVLQAAKVILSGTDKLPMSETAESLQKAQDLLPEYKAGEQKSKTAAPPKAKSFQTLSRQKPEFPFTEDSYLRSGDLRNIIIPNAYLGYNYDVKSVAKSDFCPKLSLPSSRLKPMTTKKVHHGLNSEKQDHIFVIQFP</sequence>
<evidence type="ECO:0000313" key="2">
    <source>
        <dbReference type="EMBL" id="GIY29773.1"/>
    </source>
</evidence>
<feature type="compositionally biased region" description="Low complexity" evidence="1">
    <location>
        <begin position="236"/>
        <end position="245"/>
    </location>
</feature>
<proteinExistence type="predicted"/>
<comment type="caution">
    <text evidence="2">The sequence shown here is derived from an EMBL/GenBank/DDBJ whole genome shotgun (WGS) entry which is preliminary data.</text>
</comment>
<dbReference type="Proteomes" id="UP001054945">
    <property type="component" value="Unassembled WGS sequence"/>
</dbReference>
<dbReference type="EMBL" id="BPLR01009125">
    <property type="protein sequence ID" value="GIY29773.1"/>
    <property type="molecule type" value="Genomic_DNA"/>
</dbReference>
<gene>
    <name evidence="2" type="primary">AVEN_60230_1</name>
    <name evidence="2" type="ORF">CEXT_284521</name>
</gene>
<protein>
    <submittedName>
        <fullName evidence="2">Uncharacterized protein</fullName>
    </submittedName>
</protein>
<evidence type="ECO:0000313" key="3">
    <source>
        <dbReference type="Proteomes" id="UP001054945"/>
    </source>
</evidence>
<dbReference type="AlphaFoldDB" id="A0AAV4S6B0"/>
<evidence type="ECO:0000256" key="1">
    <source>
        <dbReference type="SAM" id="MobiDB-lite"/>
    </source>
</evidence>
<reference evidence="2 3" key="1">
    <citation type="submission" date="2021-06" db="EMBL/GenBank/DDBJ databases">
        <title>Caerostris extrusa draft genome.</title>
        <authorList>
            <person name="Kono N."/>
            <person name="Arakawa K."/>
        </authorList>
    </citation>
    <scope>NUCLEOTIDE SEQUENCE [LARGE SCALE GENOMIC DNA]</scope>
</reference>
<name>A0AAV4S6B0_CAEEX</name>
<organism evidence="2 3">
    <name type="scientific">Caerostris extrusa</name>
    <name type="common">Bark spider</name>
    <name type="synonym">Caerostris bankana</name>
    <dbReference type="NCBI Taxonomy" id="172846"/>
    <lineage>
        <taxon>Eukaryota</taxon>
        <taxon>Metazoa</taxon>
        <taxon>Ecdysozoa</taxon>
        <taxon>Arthropoda</taxon>
        <taxon>Chelicerata</taxon>
        <taxon>Arachnida</taxon>
        <taxon>Araneae</taxon>
        <taxon>Araneomorphae</taxon>
        <taxon>Entelegynae</taxon>
        <taxon>Araneoidea</taxon>
        <taxon>Araneidae</taxon>
        <taxon>Caerostris</taxon>
    </lineage>
</organism>